<feature type="region of interest" description="Disordered" evidence="1">
    <location>
        <begin position="1"/>
        <end position="24"/>
    </location>
</feature>
<protein>
    <submittedName>
        <fullName evidence="2">Uncharacterized protein</fullName>
    </submittedName>
</protein>
<reference evidence="2" key="1">
    <citation type="submission" date="2014-09" db="EMBL/GenBank/DDBJ databases">
        <authorList>
            <person name="Magalhaes I.L.F."/>
            <person name="Oliveira U."/>
            <person name="Santos F.R."/>
            <person name="Vidigal T.H.D.A."/>
            <person name="Brescovit A.D."/>
            <person name="Santos A.J."/>
        </authorList>
    </citation>
    <scope>NUCLEOTIDE SEQUENCE</scope>
    <source>
        <tissue evidence="2">Shoot tissue taken approximately 20 cm above the soil surface</tissue>
    </source>
</reference>
<reference evidence="2" key="2">
    <citation type="journal article" date="2015" name="Data Brief">
        <title>Shoot transcriptome of the giant reed, Arundo donax.</title>
        <authorList>
            <person name="Barrero R.A."/>
            <person name="Guerrero F.D."/>
            <person name="Moolhuijzen P."/>
            <person name="Goolsby J.A."/>
            <person name="Tidwell J."/>
            <person name="Bellgard S.E."/>
            <person name="Bellgard M.I."/>
        </authorList>
    </citation>
    <scope>NUCLEOTIDE SEQUENCE</scope>
    <source>
        <tissue evidence="2">Shoot tissue taken approximately 20 cm above the soil surface</tissue>
    </source>
</reference>
<organism evidence="2">
    <name type="scientific">Arundo donax</name>
    <name type="common">Giant reed</name>
    <name type="synonym">Donax arundinaceus</name>
    <dbReference type="NCBI Taxonomy" id="35708"/>
    <lineage>
        <taxon>Eukaryota</taxon>
        <taxon>Viridiplantae</taxon>
        <taxon>Streptophyta</taxon>
        <taxon>Embryophyta</taxon>
        <taxon>Tracheophyta</taxon>
        <taxon>Spermatophyta</taxon>
        <taxon>Magnoliopsida</taxon>
        <taxon>Liliopsida</taxon>
        <taxon>Poales</taxon>
        <taxon>Poaceae</taxon>
        <taxon>PACMAD clade</taxon>
        <taxon>Arundinoideae</taxon>
        <taxon>Arundineae</taxon>
        <taxon>Arundo</taxon>
    </lineage>
</organism>
<dbReference type="EMBL" id="GBRH01238252">
    <property type="protein sequence ID" value="JAD59643.1"/>
    <property type="molecule type" value="Transcribed_RNA"/>
</dbReference>
<dbReference type="AlphaFoldDB" id="A0A0A9BBY6"/>
<proteinExistence type="predicted"/>
<sequence>MKASSSSSSCRSGSRTLQQRFRPS</sequence>
<evidence type="ECO:0000313" key="2">
    <source>
        <dbReference type="EMBL" id="JAD59643.1"/>
    </source>
</evidence>
<accession>A0A0A9BBY6</accession>
<feature type="compositionally biased region" description="Low complexity" evidence="1">
    <location>
        <begin position="1"/>
        <end position="15"/>
    </location>
</feature>
<evidence type="ECO:0000256" key="1">
    <source>
        <dbReference type="SAM" id="MobiDB-lite"/>
    </source>
</evidence>
<name>A0A0A9BBY6_ARUDO</name>